<dbReference type="STRING" id="1045773.SAMN05216555_10350"/>
<name>A0A1G8LFB3_9MICC</name>
<dbReference type="Proteomes" id="UP000182130">
    <property type="component" value="Unassembled WGS sequence"/>
</dbReference>
<dbReference type="PRINTS" id="PR00411">
    <property type="entry name" value="PNDRDTASEI"/>
</dbReference>
<dbReference type="InterPro" id="IPR032710">
    <property type="entry name" value="NTF2-like_dom_sf"/>
</dbReference>
<evidence type="ECO:0000313" key="5">
    <source>
        <dbReference type="EMBL" id="SDI54412.1"/>
    </source>
</evidence>
<dbReference type="SUPFAM" id="SSF51905">
    <property type="entry name" value="FAD/NAD(P)-binding domain"/>
    <property type="match status" value="2"/>
</dbReference>
<dbReference type="PANTHER" id="PTHR43539:SF68">
    <property type="entry name" value="FLAVIN-BINDING MONOOXYGENASE-LIKE PROTEIN (AFU_ORTHOLOGUE AFUA_4G09220)"/>
    <property type="match status" value="1"/>
</dbReference>
<dbReference type="PANTHER" id="PTHR43539">
    <property type="entry name" value="FLAVIN-BINDING MONOOXYGENASE-LIKE PROTEIN (AFU_ORTHOLOGUE AFUA_4G09220)"/>
    <property type="match status" value="1"/>
</dbReference>
<keyword evidence="6" id="KW-1185">Reference proteome</keyword>
<proteinExistence type="inferred from homology"/>
<keyword evidence="3" id="KW-0274">FAD</keyword>
<dbReference type="Gene3D" id="3.50.50.60">
    <property type="entry name" value="FAD/NAD(P)-binding domain"/>
    <property type="match status" value="1"/>
</dbReference>
<dbReference type="Pfam" id="PF00743">
    <property type="entry name" value="FMO-like"/>
    <property type="match status" value="1"/>
</dbReference>
<dbReference type="GO" id="GO:0004499">
    <property type="term" value="F:N,N-dimethylaniline monooxygenase activity"/>
    <property type="evidence" value="ECO:0007669"/>
    <property type="project" value="InterPro"/>
</dbReference>
<comment type="similarity">
    <text evidence="1">Belongs to the FAD-binding monooxygenase family.</text>
</comment>
<dbReference type="GO" id="GO:0050661">
    <property type="term" value="F:NADP binding"/>
    <property type="evidence" value="ECO:0007669"/>
    <property type="project" value="InterPro"/>
</dbReference>
<gene>
    <name evidence="5" type="ORF">SAMN05216555_10350</name>
</gene>
<dbReference type="EMBL" id="FNEI01000003">
    <property type="protein sequence ID" value="SDI54412.1"/>
    <property type="molecule type" value="Genomic_DNA"/>
</dbReference>
<evidence type="ECO:0000256" key="2">
    <source>
        <dbReference type="ARBA" id="ARBA00022630"/>
    </source>
</evidence>
<evidence type="ECO:0000256" key="4">
    <source>
        <dbReference type="ARBA" id="ARBA00023002"/>
    </source>
</evidence>
<dbReference type="AlphaFoldDB" id="A0A1G8LFB3"/>
<evidence type="ECO:0000256" key="1">
    <source>
        <dbReference type="ARBA" id="ARBA00010139"/>
    </source>
</evidence>
<dbReference type="InterPro" id="IPR050982">
    <property type="entry name" value="Auxin_biosynth/cation_transpt"/>
</dbReference>
<sequence>MTDVAVPAAANAFASIKAPEEIVHEWAVALRSAMASRNATNVADFFQRDGVARDLLALAWEFRNAVGREEIAGLLTAPGSTPPISLEVRAGNSATFAEEGGQVSLTSFLQFRTGHGGGLGHVKLVREEDGAWRAANFVLALDSIDTHPERHLDARPAGKTHGPVQDRLSWSEGLDRDFESHDPAVLILGAGHNGLMLAARLRALGVPALVVEQNERVGDNWRKRYSSLALHTPLASDHLPYLPFPSTWPRFTPKDKLGDFLESYATLLDLPVWAGTNVEATEFDAAAGRWNVDVRRADGSARRVSPRHLVFATGMNAAPNLPCLPGQDEFRGMVIHAVDYRGHAEWRGKRAVVVGSGVSGHDIAQDLAEHGVDVTMIQRSGTFVMNTSTFHAVMHANHVGGTYSTEEADLVNAATPFGALPAHGPKHVELVKAMDRELLDGLVEAGFELSDGPSGQGVLGLIFGQNATGYYYNAGASELIIDGTIKLRHGSVEGLTATGVVLDGGQSIEADLVVFATGYRGAPTVVREVLGDNIADRVGEFAMVGEDREYGRLWRRSGVDQLWFMVSLAIGDGRFYSKLLALQLAAMEAGTMPLTDPNG</sequence>
<accession>A0A1G8LFB3</accession>
<dbReference type="InterPro" id="IPR020946">
    <property type="entry name" value="Flavin_mOase-like"/>
</dbReference>
<keyword evidence="4" id="KW-0560">Oxidoreductase</keyword>
<dbReference type="SUPFAM" id="SSF54427">
    <property type="entry name" value="NTF2-like"/>
    <property type="match status" value="1"/>
</dbReference>
<dbReference type="GO" id="GO:0050660">
    <property type="term" value="F:flavin adenine dinucleotide binding"/>
    <property type="evidence" value="ECO:0007669"/>
    <property type="project" value="InterPro"/>
</dbReference>
<organism evidence="5 6">
    <name type="scientific">Arthrobacter cupressi</name>
    <dbReference type="NCBI Taxonomy" id="1045773"/>
    <lineage>
        <taxon>Bacteria</taxon>
        <taxon>Bacillati</taxon>
        <taxon>Actinomycetota</taxon>
        <taxon>Actinomycetes</taxon>
        <taxon>Micrococcales</taxon>
        <taxon>Micrococcaceae</taxon>
        <taxon>Arthrobacter</taxon>
    </lineage>
</organism>
<dbReference type="RefSeq" id="WP_175453489.1">
    <property type="nucleotide sequence ID" value="NZ_FNEI01000003.1"/>
</dbReference>
<reference evidence="6" key="1">
    <citation type="submission" date="2016-10" db="EMBL/GenBank/DDBJ databases">
        <authorList>
            <person name="Varghese N."/>
            <person name="Submissions S."/>
        </authorList>
    </citation>
    <scope>NUCLEOTIDE SEQUENCE [LARGE SCALE GENOMIC DNA]</scope>
    <source>
        <strain evidence="6">CGMCC 1.10783</strain>
    </source>
</reference>
<evidence type="ECO:0000313" key="6">
    <source>
        <dbReference type="Proteomes" id="UP000182130"/>
    </source>
</evidence>
<dbReference type="InterPro" id="IPR036188">
    <property type="entry name" value="FAD/NAD-bd_sf"/>
</dbReference>
<keyword evidence="2" id="KW-0285">Flavoprotein</keyword>
<evidence type="ECO:0000256" key="3">
    <source>
        <dbReference type="ARBA" id="ARBA00022827"/>
    </source>
</evidence>
<protein>
    <submittedName>
        <fullName evidence="5">Predicted flavoprotein CzcO associated with the cation diffusion facilitator CzcD</fullName>
    </submittedName>
</protein>